<dbReference type="GO" id="GO:0030659">
    <property type="term" value="C:cytoplasmic vesicle membrane"/>
    <property type="evidence" value="ECO:0007669"/>
    <property type="project" value="TreeGrafter"/>
</dbReference>
<evidence type="ECO:0000256" key="4">
    <source>
        <dbReference type="ARBA" id="ARBA00022989"/>
    </source>
</evidence>
<dbReference type="GO" id="GO:0006897">
    <property type="term" value="P:endocytosis"/>
    <property type="evidence" value="ECO:0007669"/>
    <property type="project" value="TreeGrafter"/>
</dbReference>
<feature type="transmembrane region" description="Helical" evidence="7">
    <location>
        <begin position="289"/>
        <end position="311"/>
    </location>
</feature>
<dbReference type="Pfam" id="PF11708">
    <property type="entry name" value="Slu7"/>
    <property type="match status" value="1"/>
</dbReference>
<evidence type="ECO:0000256" key="2">
    <source>
        <dbReference type="ARBA" id="ARBA00005585"/>
    </source>
</evidence>
<feature type="domain" description="SSD" evidence="8">
    <location>
        <begin position="253"/>
        <end position="413"/>
    </location>
</feature>
<reference evidence="10" key="1">
    <citation type="submission" date="2019-12" db="UniProtKB">
        <authorList>
            <consortium name="WormBaseParasite"/>
        </authorList>
    </citation>
    <scope>IDENTIFICATION</scope>
</reference>
<dbReference type="Gene3D" id="1.20.1640.10">
    <property type="entry name" value="Multidrug efflux transporter AcrB transmembrane domain"/>
    <property type="match status" value="2"/>
</dbReference>
<dbReference type="Pfam" id="PF02460">
    <property type="entry name" value="Patched"/>
    <property type="match status" value="1"/>
</dbReference>
<dbReference type="PANTHER" id="PTHR10796:SF187">
    <property type="entry name" value="SSD DOMAIN-CONTAINING PROTEIN"/>
    <property type="match status" value="1"/>
</dbReference>
<feature type="transmembrane region" description="Helical" evidence="7">
    <location>
        <begin position="471"/>
        <end position="489"/>
    </location>
</feature>
<evidence type="ECO:0000256" key="7">
    <source>
        <dbReference type="SAM" id="Phobius"/>
    </source>
</evidence>
<evidence type="ECO:0000259" key="8">
    <source>
        <dbReference type="PROSITE" id="PS50156"/>
    </source>
</evidence>
<accession>A0A5S6R1P8</accession>
<evidence type="ECO:0000256" key="5">
    <source>
        <dbReference type="ARBA" id="ARBA00023136"/>
    </source>
</evidence>
<keyword evidence="5 7" id="KW-0472">Membrane</keyword>
<evidence type="ECO:0000313" key="10">
    <source>
        <dbReference type="WBParaSite" id="TMUE_3000013082.1"/>
    </source>
</evidence>
<feature type="transmembrane region" description="Helical" evidence="7">
    <location>
        <begin position="391"/>
        <end position="414"/>
    </location>
</feature>
<dbReference type="InterPro" id="IPR000731">
    <property type="entry name" value="SSD"/>
</dbReference>
<evidence type="ECO:0000256" key="3">
    <source>
        <dbReference type="ARBA" id="ARBA00022692"/>
    </source>
</evidence>
<dbReference type="SUPFAM" id="SSF82866">
    <property type="entry name" value="Multidrug efflux transporter AcrB transmembrane domain"/>
    <property type="match status" value="2"/>
</dbReference>
<dbReference type="InterPro" id="IPR051697">
    <property type="entry name" value="Patched_domain-protein"/>
</dbReference>
<name>A0A5S6R1P8_TRIMR</name>
<protein>
    <submittedName>
        <fullName evidence="10">SSD domain-containing protein</fullName>
    </submittedName>
</protein>
<feature type="transmembrane region" description="Helical" evidence="7">
    <location>
        <begin position="12"/>
        <end position="34"/>
    </location>
</feature>
<proteinExistence type="inferred from homology"/>
<dbReference type="STRING" id="70415.A0A5S6R1P8"/>
<feature type="transmembrane region" description="Helical" evidence="7">
    <location>
        <begin position="255"/>
        <end position="277"/>
    </location>
</feature>
<keyword evidence="9" id="KW-1185">Reference proteome</keyword>
<feature type="transmembrane region" description="Helical" evidence="7">
    <location>
        <begin position="317"/>
        <end position="339"/>
    </location>
</feature>
<evidence type="ECO:0000256" key="6">
    <source>
        <dbReference type="ARBA" id="ARBA00023180"/>
    </source>
</evidence>
<dbReference type="GO" id="GO:0005886">
    <property type="term" value="C:plasma membrane"/>
    <property type="evidence" value="ECO:0007669"/>
    <property type="project" value="TreeGrafter"/>
</dbReference>
<dbReference type="WBParaSite" id="TMUE_3000013082.1">
    <property type="protein sequence ID" value="TMUE_3000013082.1"/>
    <property type="gene ID" value="WBGene00291628"/>
</dbReference>
<evidence type="ECO:0000256" key="1">
    <source>
        <dbReference type="ARBA" id="ARBA00004141"/>
    </source>
</evidence>
<comment type="subcellular location">
    <subcellularLocation>
        <location evidence="1">Membrane</location>
        <topology evidence="1">Multi-pass membrane protein</topology>
    </subcellularLocation>
</comment>
<dbReference type="GO" id="GO:0018996">
    <property type="term" value="P:molting cycle, collagen and cuticulin-based cuticle"/>
    <property type="evidence" value="ECO:0007669"/>
    <property type="project" value="TreeGrafter"/>
</dbReference>
<comment type="similarity">
    <text evidence="2">Belongs to the patched family.</text>
</comment>
<dbReference type="InterPro" id="IPR003392">
    <property type="entry name" value="PTHD_SSD"/>
</dbReference>
<keyword evidence="6" id="KW-0325">Glycoprotein</keyword>
<evidence type="ECO:0000313" key="9">
    <source>
        <dbReference type="Proteomes" id="UP000046395"/>
    </source>
</evidence>
<dbReference type="InterPro" id="IPR021715">
    <property type="entry name" value="Slu7_dom"/>
</dbReference>
<sequence length="1307" mass="148124">MDGLLRSAFEHYGLFVANNAVAFVLWPIATTLLFSAGLSNFSQQLDIDKLYTPHGSPFAAETEAVERFWNSGNSITGKQSYLVQVLFENNGANVLRVNTLRHVLSVHNYIVEQLNYSVDGGELRNFWKSLCLPQQQCRYANAALLLLLKSLLQQNSSATNPNVRFRYPFIESLDLRLFIGYNIMDVDDKAGQAKIITLNYPIVTNDTRIMKEVDAFDCALRNYLSKECNKDKSLPCIHFSRSFLMQQAMKSALELMPAIGFLLVFMLGFTVGSNISIGRPAMDKRWEGAAGCLSSVMAIFSSVGLLLYFGVPLNGTVVAVPFLAMAIGIDDTFLTIQAWKLTDPKLSPERRLSLALRESGVAITLTSMTDVALFSIGLLSEMPAIQVFSLYTAAAMAFDYIYQVTFFSAIVYLLGRREEEKMSLLWQCRRIGKTIPRENNAMQISRNGKSLDATVRLIFDAYIPLLRKPSVKLFIGIVYIVYLAVALWGCNQIKVNFTASKLVIARSPARRFSELMDRYYLKTAELHVFIQKPPDFRNDTQLMRFLDFVRILESTPYSGGPSTTNLWYHSYANYMQLNRLPKEEFYDHFASFFQADHFRQHLAEIRWRNESCRMGRADCVSGFYFTTNYHTEEGSKGWVRISHLWRQISSAFPEFDPIVYGDRQAFIADQLISLPPSTLQTIGAGILSLMIMTAMFIQSPVGVLLVGSMLLSTDVGIVGLLMLWDIDLDPISMINILMSLDISIEYVTHICHHYFRAKGNDAMAKLHDTLMAVGWPVTQGALATVLGVLPLTFVDYYVWSCCTVGFREKCVDLSRVLSTFLLSPLIECTEMATFTPQVAPSVLLKMKDEDGPKRQTKEEYRRMKELEEARKAGTVPAMTDVESGSDINPHIPHYIAQAPWYIGAAGPTLKHQRPHPEREKVQCRLEEWYKRGEAVKGGAAIKYRKGACENCGAMTHKRKDCLERPRKIGARYTNADIAPDEQCQPKLVLDYAGKRDRWNGFDPAVYNEKIAMEFQELEEARKKVKMEKLDKGLLNGEEEDQWKETESLSNVADVDEDKYAENASMPGVKLDVDSRTRITVRNLRIREDTAKYLYNLDPNSAYYDPKSRSMRDNPFKGTGKLPDEVPFAGENFHRFTGEVLSVNNAQLFAWEAHRRGAEVHALAEPTKLEALKKEYSVRKTVLKKEIEEQILAKYGGEEYLRKPEDKELLLSQSENYVEYNRQGNVVKGRERPVIRSSYDEDVYFNNHTAVWGSYWTDGKWGYACCRNILKNSYCTGEAGKRALDSAKCDFVETVSSKQDSSSLPAEA</sequence>
<dbReference type="PANTHER" id="PTHR10796">
    <property type="entry name" value="PATCHED-RELATED"/>
    <property type="match status" value="1"/>
</dbReference>
<dbReference type="PROSITE" id="PS50156">
    <property type="entry name" value="SSD"/>
    <property type="match status" value="1"/>
</dbReference>
<organism evidence="9 10">
    <name type="scientific">Trichuris muris</name>
    <name type="common">Mouse whipworm</name>
    <dbReference type="NCBI Taxonomy" id="70415"/>
    <lineage>
        <taxon>Eukaryota</taxon>
        <taxon>Metazoa</taxon>
        <taxon>Ecdysozoa</taxon>
        <taxon>Nematoda</taxon>
        <taxon>Enoplea</taxon>
        <taxon>Dorylaimia</taxon>
        <taxon>Trichinellida</taxon>
        <taxon>Trichuridae</taxon>
        <taxon>Trichuris</taxon>
    </lineage>
</organism>
<keyword evidence="4 7" id="KW-1133">Transmembrane helix</keyword>
<feature type="transmembrane region" description="Helical" evidence="7">
    <location>
        <begin position="360"/>
        <end position="379"/>
    </location>
</feature>
<keyword evidence="3 7" id="KW-0812">Transmembrane</keyword>
<dbReference type="Proteomes" id="UP000046395">
    <property type="component" value="Unassembled WGS sequence"/>
</dbReference>